<keyword evidence="7" id="KW-0472">Membrane</keyword>
<evidence type="ECO:0000256" key="6">
    <source>
        <dbReference type="ARBA" id="ARBA00042523"/>
    </source>
</evidence>
<organism evidence="9 10">
    <name type="scientific">Kingdonia uniflora</name>
    <dbReference type="NCBI Taxonomy" id="39325"/>
    <lineage>
        <taxon>Eukaryota</taxon>
        <taxon>Viridiplantae</taxon>
        <taxon>Streptophyta</taxon>
        <taxon>Embryophyta</taxon>
        <taxon>Tracheophyta</taxon>
        <taxon>Spermatophyta</taxon>
        <taxon>Magnoliopsida</taxon>
        <taxon>Ranunculales</taxon>
        <taxon>Circaeasteraceae</taxon>
        <taxon>Kingdonia</taxon>
    </lineage>
</organism>
<comment type="caution">
    <text evidence="9">The sequence shown here is derived from an EMBL/GenBank/DDBJ whole genome shotgun (WGS) entry which is preliminary data.</text>
</comment>
<dbReference type="GO" id="GO:0071038">
    <property type="term" value="P:TRAMP-dependent tRNA surveillance pathway"/>
    <property type="evidence" value="ECO:0007669"/>
    <property type="project" value="TreeGrafter"/>
</dbReference>
<comment type="subcellular location">
    <subcellularLocation>
        <location evidence="1">Cytoplasm</location>
    </subcellularLocation>
    <subcellularLocation>
        <location evidence="2">Nucleus</location>
        <location evidence="2">Nucleolus</location>
    </subcellularLocation>
</comment>
<dbReference type="InterPro" id="IPR050590">
    <property type="entry name" value="Exosome_comp_Rrp42_subfam"/>
</dbReference>
<dbReference type="GO" id="GO:0071028">
    <property type="term" value="P:nuclear mRNA surveillance"/>
    <property type="evidence" value="ECO:0007669"/>
    <property type="project" value="TreeGrafter"/>
</dbReference>
<evidence type="ECO:0000256" key="1">
    <source>
        <dbReference type="ARBA" id="ARBA00004496"/>
    </source>
</evidence>
<dbReference type="EMBL" id="JACGCM010000593">
    <property type="protein sequence ID" value="KAF6170291.1"/>
    <property type="molecule type" value="Genomic_DNA"/>
</dbReference>
<feature type="transmembrane region" description="Helical" evidence="7">
    <location>
        <begin position="69"/>
        <end position="90"/>
    </location>
</feature>
<dbReference type="GO" id="GO:0034476">
    <property type="term" value="P:U5 snRNA 3'-end processing"/>
    <property type="evidence" value="ECO:0007669"/>
    <property type="project" value="TreeGrafter"/>
</dbReference>
<feature type="transmembrane region" description="Helical" evidence="7">
    <location>
        <begin position="6"/>
        <end position="25"/>
    </location>
</feature>
<dbReference type="Pfam" id="PF01138">
    <property type="entry name" value="RNase_PH"/>
    <property type="match status" value="1"/>
</dbReference>
<dbReference type="GO" id="GO:0000176">
    <property type="term" value="C:nuclear exosome (RNase complex)"/>
    <property type="evidence" value="ECO:0007669"/>
    <property type="project" value="TreeGrafter"/>
</dbReference>
<dbReference type="GO" id="GO:0034473">
    <property type="term" value="P:U1 snRNA 3'-end processing"/>
    <property type="evidence" value="ECO:0007669"/>
    <property type="project" value="TreeGrafter"/>
</dbReference>
<evidence type="ECO:0000256" key="7">
    <source>
        <dbReference type="SAM" id="Phobius"/>
    </source>
</evidence>
<dbReference type="GO" id="GO:0016075">
    <property type="term" value="P:rRNA catabolic process"/>
    <property type="evidence" value="ECO:0007669"/>
    <property type="project" value="TreeGrafter"/>
</dbReference>
<dbReference type="SUPFAM" id="SSF54211">
    <property type="entry name" value="Ribosomal protein S5 domain 2-like"/>
    <property type="match status" value="1"/>
</dbReference>
<comment type="similarity">
    <text evidence="3">Belongs to the RNase PH family.</text>
</comment>
<dbReference type="GO" id="GO:0005730">
    <property type="term" value="C:nucleolus"/>
    <property type="evidence" value="ECO:0007669"/>
    <property type="project" value="UniProtKB-SubCell"/>
</dbReference>
<protein>
    <recommendedName>
        <fullName evidence="6">Ribosomal RNA-processing protein 42</fullName>
    </recommendedName>
</protein>
<feature type="domain" description="Exoribonuclease phosphorolytic" evidence="8">
    <location>
        <begin position="154"/>
        <end position="222"/>
    </location>
</feature>
<keyword evidence="10" id="KW-1185">Reference proteome</keyword>
<accession>A0A7J7NSY7</accession>
<dbReference type="InterPro" id="IPR020568">
    <property type="entry name" value="Ribosomal_Su5_D2-typ_SF"/>
</dbReference>
<gene>
    <name evidence="9" type="ORF">GIB67_042981</name>
</gene>
<keyword evidence="7" id="KW-1133">Transmembrane helix</keyword>
<dbReference type="GO" id="GO:0000467">
    <property type="term" value="P:exonucleolytic trimming to generate mature 3'-end of 5.8S rRNA from tricistronic rRNA transcript (SSU-rRNA, 5.8S rRNA, LSU-rRNA)"/>
    <property type="evidence" value="ECO:0007669"/>
    <property type="project" value="TreeGrafter"/>
</dbReference>
<dbReference type="GO" id="GO:0034475">
    <property type="term" value="P:U4 snRNA 3'-end processing"/>
    <property type="evidence" value="ECO:0007669"/>
    <property type="project" value="TreeGrafter"/>
</dbReference>
<feature type="transmembrane region" description="Helical" evidence="7">
    <location>
        <begin position="96"/>
        <end position="119"/>
    </location>
</feature>
<evidence type="ECO:0000256" key="4">
    <source>
        <dbReference type="ARBA" id="ARBA00022490"/>
    </source>
</evidence>
<dbReference type="Proteomes" id="UP000541444">
    <property type="component" value="Unassembled WGS sequence"/>
</dbReference>
<name>A0A7J7NSY7_9MAGN</name>
<evidence type="ECO:0000313" key="9">
    <source>
        <dbReference type="EMBL" id="KAF6170291.1"/>
    </source>
</evidence>
<evidence type="ECO:0000259" key="8">
    <source>
        <dbReference type="Pfam" id="PF01138"/>
    </source>
</evidence>
<evidence type="ECO:0000256" key="3">
    <source>
        <dbReference type="ARBA" id="ARBA00006678"/>
    </source>
</evidence>
<dbReference type="AlphaFoldDB" id="A0A7J7NSY7"/>
<dbReference type="GO" id="GO:0035925">
    <property type="term" value="F:mRNA 3'-UTR AU-rich region binding"/>
    <property type="evidence" value="ECO:0007669"/>
    <property type="project" value="TreeGrafter"/>
</dbReference>
<dbReference type="PANTHER" id="PTHR11097:SF8">
    <property type="entry name" value="EXOSOME COMPLEX COMPONENT RRP42"/>
    <property type="match status" value="1"/>
</dbReference>
<dbReference type="InterPro" id="IPR027408">
    <property type="entry name" value="PNPase/RNase_PH_dom_sf"/>
</dbReference>
<dbReference type="GO" id="GO:0071035">
    <property type="term" value="P:nuclear polyadenylation-dependent rRNA catabolic process"/>
    <property type="evidence" value="ECO:0007669"/>
    <property type="project" value="TreeGrafter"/>
</dbReference>
<dbReference type="OrthoDB" id="272245at2759"/>
<dbReference type="GO" id="GO:0000177">
    <property type="term" value="C:cytoplasmic exosome (RNase complex)"/>
    <property type="evidence" value="ECO:0007669"/>
    <property type="project" value="TreeGrafter"/>
</dbReference>
<dbReference type="Gene3D" id="3.30.230.70">
    <property type="entry name" value="GHMP Kinase, N-terminal domain"/>
    <property type="match status" value="1"/>
</dbReference>
<evidence type="ECO:0000256" key="5">
    <source>
        <dbReference type="ARBA" id="ARBA00022835"/>
    </source>
</evidence>
<reference evidence="9 10" key="1">
    <citation type="journal article" date="2020" name="IScience">
        <title>Genome Sequencing of the Endangered Kingdonia uniflora (Circaeasteraceae, Ranunculales) Reveals Potential Mechanisms of Evolutionary Specialization.</title>
        <authorList>
            <person name="Sun Y."/>
            <person name="Deng T."/>
            <person name="Zhang A."/>
            <person name="Moore M.J."/>
            <person name="Landis J.B."/>
            <person name="Lin N."/>
            <person name="Zhang H."/>
            <person name="Zhang X."/>
            <person name="Huang J."/>
            <person name="Zhang X."/>
            <person name="Sun H."/>
            <person name="Wang H."/>
        </authorList>
    </citation>
    <scope>NUCLEOTIDE SEQUENCE [LARGE SCALE GENOMIC DNA]</scope>
    <source>
        <strain evidence="9">TB1705</strain>
        <tissue evidence="9">Leaf</tissue>
    </source>
</reference>
<dbReference type="PANTHER" id="PTHR11097">
    <property type="entry name" value="EXOSOME COMPLEX EXONUCLEASE RIBOSOMAL RNA PROCESSING PROTEIN"/>
    <property type="match status" value="1"/>
</dbReference>
<evidence type="ECO:0000256" key="2">
    <source>
        <dbReference type="ARBA" id="ARBA00004604"/>
    </source>
</evidence>
<dbReference type="InterPro" id="IPR001247">
    <property type="entry name" value="ExoRNase_PH_dom1"/>
</dbReference>
<sequence length="284" mass="31439">MSSEPTGLYTVAFDSLVFVAIVGLFPSVSPANWCEDNSDLTRDVVKELMNDNLLNYSVKAIYIGEESGSMMLVGIVKNWGLFVSLALSSFGEIHNAMYVLFSKFIISWLLLELLGSYVFDAFVEMVGLSIGEKHFIEGGIAQDLRTDGRKRWDYRLLSIETGVIPQASGSARVRMGGTDVIASVTAELGKPNHLHPDKGKVSIFVDCSPTAAPMSEGRGGEELDEYPYPGIEKAWMSIHIYSYWFSVAMDTGRPASRLIVNRFICDCDTHVRGHEMELVKCLND</sequence>
<keyword evidence="5" id="KW-0271">Exosome</keyword>
<keyword evidence="4" id="KW-0963">Cytoplasm</keyword>
<keyword evidence="7" id="KW-0812">Transmembrane</keyword>
<evidence type="ECO:0000313" key="10">
    <source>
        <dbReference type="Proteomes" id="UP000541444"/>
    </source>
</evidence>
<proteinExistence type="inferred from homology"/>